<gene>
    <name evidence="1" type="ORF">PXEA_LOCUS10025</name>
</gene>
<comment type="caution">
    <text evidence="1">The sequence shown here is derived from an EMBL/GenBank/DDBJ whole genome shotgun (WGS) entry which is preliminary data.</text>
</comment>
<dbReference type="EMBL" id="CAAALY010029048">
    <property type="protein sequence ID" value="VEL16585.1"/>
    <property type="molecule type" value="Genomic_DNA"/>
</dbReference>
<evidence type="ECO:0000313" key="1">
    <source>
        <dbReference type="EMBL" id="VEL16585.1"/>
    </source>
</evidence>
<proteinExistence type="predicted"/>
<organism evidence="1 2">
    <name type="scientific">Protopolystoma xenopodis</name>
    <dbReference type="NCBI Taxonomy" id="117903"/>
    <lineage>
        <taxon>Eukaryota</taxon>
        <taxon>Metazoa</taxon>
        <taxon>Spiralia</taxon>
        <taxon>Lophotrochozoa</taxon>
        <taxon>Platyhelminthes</taxon>
        <taxon>Monogenea</taxon>
        <taxon>Polyopisthocotylea</taxon>
        <taxon>Polystomatidea</taxon>
        <taxon>Polystomatidae</taxon>
        <taxon>Protopolystoma</taxon>
    </lineage>
</organism>
<reference evidence="1" key="1">
    <citation type="submission" date="2018-11" db="EMBL/GenBank/DDBJ databases">
        <authorList>
            <consortium name="Pathogen Informatics"/>
        </authorList>
    </citation>
    <scope>NUCLEOTIDE SEQUENCE</scope>
</reference>
<dbReference type="AlphaFoldDB" id="A0A3S5A0J8"/>
<name>A0A3S5A0J8_9PLAT</name>
<sequence>MKPNPSGRLHISLALAPVYSASASPPRPKKPHLPQCHLVASAFTIASVLQVLIGAQLPNPLRPLNFVPLLTDFG</sequence>
<dbReference type="Proteomes" id="UP000784294">
    <property type="component" value="Unassembled WGS sequence"/>
</dbReference>
<evidence type="ECO:0000313" key="2">
    <source>
        <dbReference type="Proteomes" id="UP000784294"/>
    </source>
</evidence>
<accession>A0A3S5A0J8</accession>
<protein>
    <submittedName>
        <fullName evidence="1">Uncharacterized protein</fullName>
    </submittedName>
</protein>
<keyword evidence="2" id="KW-1185">Reference proteome</keyword>